<evidence type="ECO:0000256" key="2">
    <source>
        <dbReference type="ARBA" id="ARBA00005964"/>
    </source>
</evidence>
<feature type="compositionally biased region" description="Pro residues" evidence="8">
    <location>
        <begin position="309"/>
        <end position="321"/>
    </location>
</feature>
<keyword evidence="4" id="KW-0130">Cell adhesion</keyword>
<feature type="region of interest" description="Disordered" evidence="8">
    <location>
        <begin position="305"/>
        <end position="332"/>
    </location>
</feature>
<feature type="region of interest" description="Disordered" evidence="8">
    <location>
        <begin position="124"/>
        <end position="172"/>
    </location>
</feature>
<evidence type="ECO:0000256" key="3">
    <source>
        <dbReference type="ARBA" id="ARBA00022475"/>
    </source>
</evidence>
<gene>
    <name evidence="11" type="ORF">g.2805</name>
</gene>
<proteinExistence type="inferred from homology"/>
<dbReference type="SUPFAM" id="SSF53474">
    <property type="entry name" value="alpha/beta-Hydrolases"/>
    <property type="match status" value="1"/>
</dbReference>
<dbReference type="Pfam" id="PF00135">
    <property type="entry name" value="COesterase"/>
    <property type="match status" value="1"/>
</dbReference>
<feature type="domain" description="Carboxylesterase type B" evidence="10">
    <location>
        <begin position="9"/>
        <end position="90"/>
    </location>
</feature>
<dbReference type="PANTHER" id="PTHR43903">
    <property type="entry name" value="NEUROLIGIN"/>
    <property type="match status" value="1"/>
</dbReference>
<evidence type="ECO:0000256" key="5">
    <source>
        <dbReference type="ARBA" id="ARBA00023136"/>
    </source>
</evidence>
<name>A0A1B6C7Z3_9HEMI</name>
<evidence type="ECO:0000256" key="7">
    <source>
        <dbReference type="ARBA" id="ARBA00023180"/>
    </source>
</evidence>
<evidence type="ECO:0000256" key="4">
    <source>
        <dbReference type="ARBA" id="ARBA00022889"/>
    </source>
</evidence>
<dbReference type="GO" id="GO:0005886">
    <property type="term" value="C:plasma membrane"/>
    <property type="evidence" value="ECO:0007669"/>
    <property type="project" value="UniProtKB-SubCell"/>
</dbReference>
<reference evidence="11" key="1">
    <citation type="submission" date="2015-12" db="EMBL/GenBank/DDBJ databases">
        <title>De novo transcriptome assembly of four potential Pierce s Disease insect vectors from Arizona vineyards.</title>
        <authorList>
            <person name="Tassone E.E."/>
        </authorList>
    </citation>
    <scope>NUCLEOTIDE SEQUENCE</scope>
</reference>
<feature type="transmembrane region" description="Helical" evidence="9">
    <location>
        <begin position="182"/>
        <end position="206"/>
    </location>
</feature>
<dbReference type="GO" id="GO:0042043">
    <property type="term" value="F:neurexin family protein binding"/>
    <property type="evidence" value="ECO:0007669"/>
    <property type="project" value="InterPro"/>
</dbReference>
<keyword evidence="5 9" id="KW-0472">Membrane</keyword>
<dbReference type="InterPro" id="IPR051093">
    <property type="entry name" value="Neuroligin/BSAL"/>
</dbReference>
<dbReference type="EMBL" id="GEDC01027671">
    <property type="protein sequence ID" value="JAS09627.1"/>
    <property type="molecule type" value="Transcribed_RNA"/>
</dbReference>
<dbReference type="InterPro" id="IPR000460">
    <property type="entry name" value="Nlgn"/>
</dbReference>
<feature type="non-terminal residue" evidence="11">
    <location>
        <position position="1"/>
    </location>
</feature>
<evidence type="ECO:0000256" key="6">
    <source>
        <dbReference type="ARBA" id="ARBA00023157"/>
    </source>
</evidence>
<keyword evidence="3" id="KW-1003">Cell membrane</keyword>
<organism evidence="11">
    <name type="scientific">Clastoptera arizonana</name>
    <name type="common">Arizona spittle bug</name>
    <dbReference type="NCBI Taxonomy" id="38151"/>
    <lineage>
        <taxon>Eukaryota</taxon>
        <taxon>Metazoa</taxon>
        <taxon>Ecdysozoa</taxon>
        <taxon>Arthropoda</taxon>
        <taxon>Hexapoda</taxon>
        <taxon>Insecta</taxon>
        <taxon>Pterygota</taxon>
        <taxon>Neoptera</taxon>
        <taxon>Paraneoptera</taxon>
        <taxon>Hemiptera</taxon>
        <taxon>Auchenorrhyncha</taxon>
        <taxon>Cercopoidea</taxon>
        <taxon>Clastopteridae</taxon>
        <taxon>Clastoptera</taxon>
    </lineage>
</organism>
<accession>A0A1B6C7Z3</accession>
<dbReference type="PRINTS" id="PR01090">
    <property type="entry name" value="NEUROLIGIN"/>
</dbReference>
<keyword evidence="7" id="KW-0325">Glycoprotein</keyword>
<dbReference type="AlphaFoldDB" id="A0A1B6C7Z3"/>
<dbReference type="InterPro" id="IPR002018">
    <property type="entry name" value="CarbesteraseB"/>
</dbReference>
<dbReference type="InterPro" id="IPR029058">
    <property type="entry name" value="AB_hydrolase_fold"/>
</dbReference>
<keyword evidence="9" id="KW-0812">Transmembrane</keyword>
<comment type="subcellular location">
    <subcellularLocation>
        <location evidence="1">Cell membrane</location>
        <topology evidence="1">Single-pass type I membrane protein</topology>
    </subcellularLocation>
</comment>
<feature type="non-terminal residue" evidence="11">
    <location>
        <position position="332"/>
    </location>
</feature>
<evidence type="ECO:0000313" key="11">
    <source>
        <dbReference type="EMBL" id="JAS09627.1"/>
    </source>
</evidence>
<protein>
    <recommendedName>
        <fullName evidence="10">Carboxylesterase type B domain-containing protein</fullName>
    </recommendedName>
</protein>
<dbReference type="GO" id="GO:0007155">
    <property type="term" value="P:cell adhesion"/>
    <property type="evidence" value="ECO:0007669"/>
    <property type="project" value="UniProtKB-KW"/>
</dbReference>
<evidence type="ECO:0000256" key="8">
    <source>
        <dbReference type="SAM" id="MobiDB-lite"/>
    </source>
</evidence>
<sequence length="332" mass="37020">VGGVSHFSRNYTKYEMLLSEATMLYWSNFARTGDPNEPQDPEPVQGIRQERNRFKNVEWLPYESVHKKYLSLDIKPKPKNHYRAHRLSFWLNLIPDLHRPGGEDVPRSHHQLVSDRQYHQLVVPSTATNKSVATSTTSYSVSPSEDNSTFLPPSVVAAPSSDRGSSEESSAKSEEDLAYSTALYVTIVIGCSLLLLNVLIFAVVYYQRDKRHRPYFQNYDGHGCESNGNSAFANTTLKIRAENGCPVSNICVSGGATELLQIMDARSSTNIGSVVKPTSRDSALLMLQPRNAKSFQTMEFLDQQSVNVPQPPPPPKSPRPHPLTLQTSSVDV</sequence>
<keyword evidence="6" id="KW-1015">Disulfide bond</keyword>
<comment type="similarity">
    <text evidence="2">Belongs to the type-B carboxylesterase/lipase family.</text>
</comment>
<evidence type="ECO:0000259" key="10">
    <source>
        <dbReference type="Pfam" id="PF00135"/>
    </source>
</evidence>
<evidence type="ECO:0000256" key="9">
    <source>
        <dbReference type="SAM" id="Phobius"/>
    </source>
</evidence>
<evidence type="ECO:0000256" key="1">
    <source>
        <dbReference type="ARBA" id="ARBA00004251"/>
    </source>
</evidence>
<feature type="compositionally biased region" description="Low complexity" evidence="8">
    <location>
        <begin position="131"/>
        <end position="144"/>
    </location>
</feature>
<dbReference type="Gene3D" id="3.40.50.1820">
    <property type="entry name" value="alpha/beta hydrolase"/>
    <property type="match status" value="1"/>
</dbReference>
<keyword evidence="9" id="KW-1133">Transmembrane helix</keyword>